<dbReference type="RefSeq" id="WP_238227365.1">
    <property type="nucleotide sequence ID" value="NZ_BPQD01000027.1"/>
</dbReference>
<keyword evidence="3" id="KW-1185">Reference proteome</keyword>
<feature type="transmembrane region" description="Helical" evidence="1">
    <location>
        <begin position="51"/>
        <end position="69"/>
    </location>
</feature>
<keyword evidence="1" id="KW-0812">Transmembrane</keyword>
<accession>A0ABT8BL94</accession>
<reference evidence="3" key="1">
    <citation type="journal article" date="2019" name="Int. J. Syst. Evol. Microbiol.">
        <title>The Global Catalogue of Microorganisms (GCM) 10K type strain sequencing project: providing services to taxonomists for standard genome sequencing and annotation.</title>
        <authorList>
            <consortium name="The Broad Institute Genomics Platform"/>
            <consortium name="The Broad Institute Genome Sequencing Center for Infectious Disease"/>
            <person name="Wu L."/>
            <person name="Ma J."/>
        </authorList>
    </citation>
    <scope>NUCLEOTIDE SEQUENCE [LARGE SCALE GENOMIC DNA]</scope>
    <source>
        <strain evidence="3">CECT 7069</strain>
    </source>
</reference>
<evidence type="ECO:0000256" key="1">
    <source>
        <dbReference type="SAM" id="Phobius"/>
    </source>
</evidence>
<comment type="caution">
    <text evidence="2">The sequence shown here is derived from an EMBL/GenBank/DDBJ whole genome shotgun (WGS) entry which is preliminary data.</text>
</comment>
<dbReference type="Proteomes" id="UP001224644">
    <property type="component" value="Unassembled WGS sequence"/>
</dbReference>
<keyword evidence="1" id="KW-1133">Transmembrane helix</keyword>
<keyword evidence="1" id="KW-0472">Membrane</keyword>
<protein>
    <submittedName>
        <fullName evidence="2">Uncharacterized protein</fullName>
    </submittedName>
</protein>
<organism evidence="2 3">
    <name type="scientific">Methylobacterium adhaesivum</name>
    <dbReference type="NCBI Taxonomy" id="333297"/>
    <lineage>
        <taxon>Bacteria</taxon>
        <taxon>Pseudomonadati</taxon>
        <taxon>Pseudomonadota</taxon>
        <taxon>Alphaproteobacteria</taxon>
        <taxon>Hyphomicrobiales</taxon>
        <taxon>Methylobacteriaceae</taxon>
        <taxon>Methylobacterium</taxon>
    </lineage>
</organism>
<gene>
    <name evidence="2" type="ORF">QWZ12_20500</name>
</gene>
<evidence type="ECO:0000313" key="3">
    <source>
        <dbReference type="Proteomes" id="UP001224644"/>
    </source>
</evidence>
<evidence type="ECO:0000313" key="2">
    <source>
        <dbReference type="EMBL" id="MDN3592983.1"/>
    </source>
</evidence>
<sequence>MPLIVTSTSIRSIRHIRVPITVRADNVDVPVDVRSVVSDGHRYGSIGSLQALGLAIVASVVTCAMLWLVL</sequence>
<proteinExistence type="predicted"/>
<dbReference type="EMBL" id="JAUFPX010000020">
    <property type="protein sequence ID" value="MDN3592983.1"/>
    <property type="molecule type" value="Genomic_DNA"/>
</dbReference>
<name>A0ABT8BL94_9HYPH</name>